<evidence type="ECO:0000256" key="3">
    <source>
        <dbReference type="ARBA" id="ARBA00022989"/>
    </source>
</evidence>
<evidence type="ECO:0000256" key="5">
    <source>
        <dbReference type="SAM" id="Phobius"/>
    </source>
</evidence>
<dbReference type="PANTHER" id="PTHR31004:SF1">
    <property type="entry name" value="TRANSMEMBRANE PROTEIN 79"/>
    <property type="match status" value="1"/>
</dbReference>
<sequence>MQLTEKQKGVVRGAGMAMVITLITLIGVLFWQPDFLTPSNTMAGRLSFALKADLFVVLLLVISIGRLARHRFHEPADIDGGGMSVGTARAKSLQAILQNTLEQTVLAITLHILWAVIAPVSWLAAIPVAVGLFVIGRLLFFSGYESGAPARAVGFGLTFYPNVLLLIILALIALRIVG</sequence>
<organism evidence="6 7">
    <name type="scientific">Limibacillus halophilus</name>
    <dbReference type="NCBI Taxonomy" id="1579333"/>
    <lineage>
        <taxon>Bacteria</taxon>
        <taxon>Pseudomonadati</taxon>
        <taxon>Pseudomonadota</taxon>
        <taxon>Alphaproteobacteria</taxon>
        <taxon>Rhodospirillales</taxon>
        <taxon>Rhodovibrionaceae</taxon>
        <taxon>Limibacillus</taxon>
    </lineage>
</organism>
<evidence type="ECO:0000256" key="1">
    <source>
        <dbReference type="ARBA" id="ARBA00004370"/>
    </source>
</evidence>
<protein>
    <recommendedName>
        <fullName evidence="8">MAPEG family protein</fullName>
    </recommendedName>
</protein>
<proteinExistence type="predicted"/>
<evidence type="ECO:0000313" key="6">
    <source>
        <dbReference type="EMBL" id="MBB3064991.1"/>
    </source>
</evidence>
<feature type="transmembrane region" description="Helical" evidence="5">
    <location>
        <begin position="43"/>
        <end position="62"/>
    </location>
</feature>
<dbReference type="InterPro" id="IPR023352">
    <property type="entry name" value="MAPEG-like_dom_sf"/>
</dbReference>
<accession>A0A839SQA8</accession>
<dbReference type="EMBL" id="JACHXA010000003">
    <property type="protein sequence ID" value="MBB3064991.1"/>
    <property type="molecule type" value="Genomic_DNA"/>
</dbReference>
<feature type="transmembrane region" description="Helical" evidence="5">
    <location>
        <begin position="9"/>
        <end position="31"/>
    </location>
</feature>
<evidence type="ECO:0000256" key="4">
    <source>
        <dbReference type="ARBA" id="ARBA00023136"/>
    </source>
</evidence>
<comment type="caution">
    <text evidence="6">The sequence shown here is derived from an EMBL/GenBank/DDBJ whole genome shotgun (WGS) entry which is preliminary data.</text>
</comment>
<comment type="subcellular location">
    <subcellularLocation>
        <location evidence="1">Membrane</location>
    </subcellularLocation>
</comment>
<dbReference type="InterPro" id="IPR001129">
    <property type="entry name" value="Membr-assoc_MAPEG"/>
</dbReference>
<dbReference type="Proteomes" id="UP000581135">
    <property type="component" value="Unassembled WGS sequence"/>
</dbReference>
<reference evidence="6 7" key="1">
    <citation type="submission" date="2020-08" db="EMBL/GenBank/DDBJ databases">
        <title>Genomic Encyclopedia of Type Strains, Phase III (KMG-III): the genomes of soil and plant-associated and newly described type strains.</title>
        <authorList>
            <person name="Whitman W."/>
        </authorList>
    </citation>
    <scope>NUCLEOTIDE SEQUENCE [LARGE SCALE GENOMIC DNA]</scope>
    <source>
        <strain evidence="6 7">CECT 8803</strain>
    </source>
</reference>
<gene>
    <name evidence="6" type="ORF">FHR98_001270</name>
</gene>
<dbReference type="Pfam" id="PF01124">
    <property type="entry name" value="MAPEG"/>
    <property type="match status" value="1"/>
</dbReference>
<keyword evidence="2 5" id="KW-0812">Transmembrane</keyword>
<feature type="transmembrane region" description="Helical" evidence="5">
    <location>
        <begin position="112"/>
        <end position="139"/>
    </location>
</feature>
<dbReference type="GO" id="GO:0005765">
    <property type="term" value="C:lysosomal membrane"/>
    <property type="evidence" value="ECO:0007669"/>
    <property type="project" value="TreeGrafter"/>
</dbReference>
<dbReference type="SUPFAM" id="SSF161084">
    <property type="entry name" value="MAPEG domain-like"/>
    <property type="match status" value="1"/>
</dbReference>
<evidence type="ECO:0000313" key="7">
    <source>
        <dbReference type="Proteomes" id="UP000581135"/>
    </source>
</evidence>
<name>A0A839SQA8_9PROT</name>
<evidence type="ECO:0008006" key="8">
    <source>
        <dbReference type="Google" id="ProtNLM"/>
    </source>
</evidence>
<dbReference type="AlphaFoldDB" id="A0A839SQA8"/>
<dbReference type="GO" id="GO:0045055">
    <property type="term" value="P:regulated exocytosis"/>
    <property type="evidence" value="ECO:0007669"/>
    <property type="project" value="TreeGrafter"/>
</dbReference>
<keyword evidence="3 5" id="KW-1133">Transmembrane helix</keyword>
<dbReference type="RefSeq" id="WP_183415811.1">
    <property type="nucleotide sequence ID" value="NZ_JACHXA010000003.1"/>
</dbReference>
<evidence type="ECO:0000256" key="2">
    <source>
        <dbReference type="ARBA" id="ARBA00022692"/>
    </source>
</evidence>
<keyword evidence="4 5" id="KW-0472">Membrane</keyword>
<keyword evidence="7" id="KW-1185">Reference proteome</keyword>
<feature type="transmembrane region" description="Helical" evidence="5">
    <location>
        <begin position="159"/>
        <end position="177"/>
    </location>
</feature>
<dbReference type="PANTHER" id="PTHR31004">
    <property type="entry name" value="TRANSMEMBRANE PROTEIN 79"/>
    <property type="match status" value="1"/>
</dbReference>
<dbReference type="Gene3D" id="1.20.120.550">
    <property type="entry name" value="Membrane associated eicosanoid/glutathione metabolism-like domain"/>
    <property type="match status" value="1"/>
</dbReference>